<proteinExistence type="predicted"/>
<dbReference type="Proteomes" id="UP000186341">
    <property type="component" value="Unassembled WGS sequence"/>
</dbReference>
<evidence type="ECO:0000313" key="2">
    <source>
        <dbReference type="Proteomes" id="UP000186341"/>
    </source>
</evidence>
<organism evidence="1 2">
    <name type="scientific">Ileibacterium valens</name>
    <dbReference type="NCBI Taxonomy" id="1862668"/>
    <lineage>
        <taxon>Bacteria</taxon>
        <taxon>Bacillati</taxon>
        <taxon>Bacillota</taxon>
        <taxon>Erysipelotrichia</taxon>
        <taxon>Erysipelotrichales</taxon>
        <taxon>Erysipelotrichaceae</taxon>
        <taxon>Ileibacterium</taxon>
    </lineage>
</organism>
<dbReference type="AlphaFoldDB" id="A0A1U7NDK6"/>
<name>A0A1U7NDK6_9FIRM</name>
<accession>A0A1U7NDK6</accession>
<comment type="caution">
    <text evidence="1">The sequence shown here is derived from an EMBL/GenBank/DDBJ whole genome shotgun (WGS) entry which is preliminary data.</text>
</comment>
<dbReference type="GeneID" id="82203666"/>
<evidence type="ECO:0000313" key="1">
    <source>
        <dbReference type="EMBL" id="OLU37145.1"/>
    </source>
</evidence>
<protein>
    <submittedName>
        <fullName evidence="1">Catalase</fullName>
    </submittedName>
</protein>
<dbReference type="Pfam" id="PF18907">
    <property type="entry name" value="DUF5662"/>
    <property type="match status" value="1"/>
</dbReference>
<reference evidence="1 2" key="1">
    <citation type="submission" date="2016-11" db="EMBL/GenBank/DDBJ databases">
        <title>Description of two novel members of the family Erysipelotrichaceae: Ileibacterium lipovorans gen. nov., sp. nov. and Dubosiella newyorkensis, gen. nov., sp. nov.</title>
        <authorList>
            <person name="Cox L.M."/>
            <person name="Sohn J."/>
            <person name="Tyrrell K.L."/>
            <person name="Citron D.M."/>
            <person name="Lawson P.A."/>
            <person name="Patel N.B."/>
            <person name="Iizumi T."/>
            <person name="Perez-Perez G.I."/>
            <person name="Goldstein E.J."/>
            <person name="Blaser M.J."/>
        </authorList>
    </citation>
    <scope>NUCLEOTIDE SEQUENCE [LARGE SCALE GENOMIC DNA]</scope>
    <source>
        <strain evidence="1 2">NYU-BL-A3</strain>
    </source>
</reference>
<sequence length="186" mass="21898">MNQSQKIIGHLSTINRHKAKVTSLCFRCGLIKQGLLHDLSKYSWEELKTGFKYYQGYRSPIDAQKEAEGCSTSWLHHKGRNKHHWEYWLDHNKDGIFPVKMPFNYVAEMFCDRTAASMTYLKDKYNDSSALEYYRKNQAITMFHPDTEKQLVYLLEYQRDHGLDATLKKIKSMLSEFRKTGTVTLD</sequence>
<dbReference type="EMBL" id="MPJW01000221">
    <property type="protein sequence ID" value="OLU37145.1"/>
    <property type="molecule type" value="Genomic_DNA"/>
</dbReference>
<dbReference type="OrthoDB" id="9784470at2"/>
<gene>
    <name evidence="1" type="ORF">BO222_10985</name>
</gene>
<keyword evidence="2" id="KW-1185">Reference proteome</keyword>
<dbReference type="InterPro" id="IPR043721">
    <property type="entry name" value="DUF5662"/>
</dbReference>
<dbReference type="RefSeq" id="WP_075820847.1">
    <property type="nucleotide sequence ID" value="NZ_CAOUMU010000010.1"/>
</dbReference>